<feature type="signal peptide" evidence="4">
    <location>
        <begin position="1"/>
        <end position="22"/>
    </location>
</feature>
<dbReference type="EMBL" id="FOSN01000001">
    <property type="protein sequence ID" value="SFJ97350.1"/>
    <property type="molecule type" value="Genomic_DNA"/>
</dbReference>
<dbReference type="SUPFAM" id="SSF48695">
    <property type="entry name" value="Multiheme cytochromes"/>
    <property type="match status" value="1"/>
</dbReference>
<protein>
    <submittedName>
        <fullName evidence="6">Doubled CXXCH domain-containing protein</fullName>
    </submittedName>
</protein>
<sequence>MLISSWLASLFCWLILLTPSFAGDGVKSESASFVGGKACAGCHADQTQVWASSHHAKAMQEATPANVEGDFANATLVHDGATTSFSRAGDAFMLRADGPDGVAHDYKVAYTFGVFPLQQYLIAFPGGRYQAFGAAWDSRPRDKGGQRWFSLYPSETIHPGDPLHWTGRDQTWNYQCAACHSTNLRKNYNLAADAYATTWTDLNVSCEACHGPGSSHIAWAAARKPESKDDRSAPRADHANADMGLTTSRAPAGEGLWRMNKDTGIAERAASPRSRELDICAPCHSRRKVIAEGPIGGPFLDSYLPALLESGLYHPDGQIDGEAFEYGSFIQSRMHRAGVVCSNCHEPHSLALRAQGNGLCAQCHLPAKFDAASHHHHTQGGEGAQCVNCHMPAKTYMVVDDRRDHSLRVPRPDLTLSIGSPNACNSCHAGKSPEWASQTVANWFPGGRQTRGHFGLALHAGRAGAADAERQLDQLITDAAQPDIARAAALALLPAYLSPQSDAAIKSSLADPSPLVRAAAPRALAVSPSAAMIEAMAPLLGDPVRAVRIEAARALAGADQQAMTPEQRNAFAAAYAELFAAEMIDAERPEAHLNLGLLETKLRRGDEADAQYQTALRLDPNFVPALVNLADLDRMRGMNGQGANLLRKAMAIEPSNADIKHSLGLALVRQKNYAEALPLLREASELAPGEARYAYVYAIAINSTGAHGQALNLLEQAHKRHPANRDILLALISISRETGDLAGALAHARELAALFPADAQIRMLVLDLEKRQPQ</sequence>
<dbReference type="Pfam" id="PF14559">
    <property type="entry name" value="TPR_19"/>
    <property type="match status" value="2"/>
</dbReference>
<dbReference type="RefSeq" id="WP_091675587.1">
    <property type="nucleotide sequence ID" value="NZ_FOSN01000001.1"/>
</dbReference>
<organism evidence="6 7">
    <name type="scientific">Methylocapsa palsarum</name>
    <dbReference type="NCBI Taxonomy" id="1612308"/>
    <lineage>
        <taxon>Bacteria</taxon>
        <taxon>Pseudomonadati</taxon>
        <taxon>Pseudomonadota</taxon>
        <taxon>Alphaproteobacteria</taxon>
        <taxon>Hyphomicrobiales</taxon>
        <taxon>Beijerinckiaceae</taxon>
        <taxon>Methylocapsa</taxon>
    </lineage>
</organism>
<evidence type="ECO:0000256" key="1">
    <source>
        <dbReference type="ARBA" id="ARBA00022729"/>
    </source>
</evidence>
<dbReference type="InterPro" id="IPR011989">
    <property type="entry name" value="ARM-like"/>
</dbReference>
<dbReference type="InterPro" id="IPR051829">
    <property type="entry name" value="Multiheme_Cytochr_ET"/>
</dbReference>
<feature type="domain" description="Cytochrome c-552/4" evidence="5">
    <location>
        <begin position="169"/>
        <end position="211"/>
    </location>
</feature>
<evidence type="ECO:0000259" key="5">
    <source>
        <dbReference type="Pfam" id="PF13435"/>
    </source>
</evidence>
<feature type="compositionally biased region" description="Basic and acidic residues" evidence="3">
    <location>
        <begin position="223"/>
        <end position="240"/>
    </location>
</feature>
<dbReference type="STRING" id="1612308.SAMN05444581_10116"/>
<name>A0A1I3VQB0_9HYPH</name>
<dbReference type="InterPro" id="IPR019734">
    <property type="entry name" value="TPR_rpt"/>
</dbReference>
<dbReference type="SMART" id="SM00028">
    <property type="entry name" value="TPR"/>
    <property type="match status" value="3"/>
</dbReference>
<dbReference type="Proteomes" id="UP000198755">
    <property type="component" value="Unassembled WGS sequence"/>
</dbReference>
<evidence type="ECO:0000313" key="6">
    <source>
        <dbReference type="EMBL" id="SFJ97350.1"/>
    </source>
</evidence>
<dbReference type="Pfam" id="PF13181">
    <property type="entry name" value="TPR_8"/>
    <property type="match status" value="1"/>
</dbReference>
<keyword evidence="1 4" id="KW-0732">Signal</keyword>
<dbReference type="PANTHER" id="PTHR35038">
    <property type="entry name" value="DISSIMILATORY SULFITE REDUCTASE SIRA"/>
    <property type="match status" value="1"/>
</dbReference>
<evidence type="ECO:0000313" key="7">
    <source>
        <dbReference type="Proteomes" id="UP000198755"/>
    </source>
</evidence>
<dbReference type="AlphaFoldDB" id="A0A1I3VQB0"/>
<gene>
    <name evidence="6" type="ORF">SAMN05444581_10116</name>
</gene>
<dbReference type="Gene3D" id="1.25.10.10">
    <property type="entry name" value="Leucine-rich Repeat Variant"/>
    <property type="match status" value="1"/>
</dbReference>
<dbReference type="Gene3D" id="1.25.40.10">
    <property type="entry name" value="Tetratricopeptide repeat domain"/>
    <property type="match status" value="1"/>
</dbReference>
<keyword evidence="7" id="KW-1185">Reference proteome</keyword>
<proteinExistence type="predicted"/>
<dbReference type="InterPro" id="IPR011990">
    <property type="entry name" value="TPR-like_helical_dom_sf"/>
</dbReference>
<keyword evidence="2" id="KW-0802">TPR repeat</keyword>
<dbReference type="GO" id="GO:0016491">
    <property type="term" value="F:oxidoreductase activity"/>
    <property type="evidence" value="ECO:0007669"/>
    <property type="project" value="TreeGrafter"/>
</dbReference>
<dbReference type="InterPro" id="IPR023155">
    <property type="entry name" value="Cyt_c-552/4"/>
</dbReference>
<accession>A0A1I3VQB0</accession>
<dbReference type="SUPFAM" id="SSF48452">
    <property type="entry name" value="TPR-like"/>
    <property type="match status" value="1"/>
</dbReference>
<dbReference type="InterPro" id="IPR036280">
    <property type="entry name" value="Multihaem_cyt_sf"/>
</dbReference>
<feature type="region of interest" description="Disordered" evidence="3">
    <location>
        <begin position="223"/>
        <end position="247"/>
    </location>
</feature>
<dbReference type="PANTHER" id="PTHR35038:SF8">
    <property type="entry name" value="C-TYPE POLYHEME CYTOCHROME OMCC"/>
    <property type="match status" value="1"/>
</dbReference>
<feature type="domain" description="Cytochrome c-552/4" evidence="5">
    <location>
        <begin position="38"/>
        <end position="65"/>
    </location>
</feature>
<dbReference type="OrthoDB" id="9814800at2"/>
<evidence type="ECO:0000256" key="3">
    <source>
        <dbReference type="SAM" id="MobiDB-lite"/>
    </source>
</evidence>
<evidence type="ECO:0000256" key="2">
    <source>
        <dbReference type="PROSITE-ProRule" id="PRU00339"/>
    </source>
</evidence>
<reference evidence="6 7" key="1">
    <citation type="submission" date="2016-10" db="EMBL/GenBank/DDBJ databases">
        <authorList>
            <person name="de Groot N.N."/>
        </authorList>
    </citation>
    <scope>NUCLEOTIDE SEQUENCE [LARGE SCALE GENOMIC DNA]</scope>
    <source>
        <strain evidence="6 7">NE2</strain>
    </source>
</reference>
<dbReference type="Gene3D" id="1.10.1130.10">
    <property type="entry name" value="Flavocytochrome C3, Chain A"/>
    <property type="match status" value="2"/>
</dbReference>
<feature type="repeat" description="TPR" evidence="2">
    <location>
        <begin position="657"/>
        <end position="690"/>
    </location>
</feature>
<feature type="repeat" description="TPR" evidence="2">
    <location>
        <begin position="589"/>
        <end position="622"/>
    </location>
</feature>
<feature type="chain" id="PRO_5011435923" evidence="4">
    <location>
        <begin position="23"/>
        <end position="774"/>
    </location>
</feature>
<evidence type="ECO:0000256" key="4">
    <source>
        <dbReference type="SAM" id="SignalP"/>
    </source>
</evidence>
<dbReference type="Pfam" id="PF13435">
    <property type="entry name" value="Cytochrome_C554"/>
    <property type="match status" value="2"/>
</dbReference>
<dbReference type="PROSITE" id="PS50005">
    <property type="entry name" value="TPR"/>
    <property type="match status" value="2"/>
</dbReference>